<dbReference type="PANTHER" id="PTHR43639:SF1">
    <property type="entry name" value="SHORT-CHAIN DEHYDROGENASE_REDUCTASE FAMILY PROTEIN"/>
    <property type="match status" value="1"/>
</dbReference>
<protein>
    <submittedName>
        <fullName evidence="4">SDR family NAD(P)-dependent oxidoreductase</fullName>
    </submittedName>
</protein>
<dbReference type="PRINTS" id="PR00081">
    <property type="entry name" value="GDHRDH"/>
</dbReference>
<dbReference type="KEGG" id="huw:FPZ11_12590"/>
<evidence type="ECO:0000256" key="2">
    <source>
        <dbReference type="ARBA" id="ARBA00023002"/>
    </source>
</evidence>
<dbReference type="AlphaFoldDB" id="A0A5B8M676"/>
<dbReference type="SUPFAM" id="SSF51735">
    <property type="entry name" value="NAD(P)-binding Rossmann-fold domains"/>
    <property type="match status" value="1"/>
</dbReference>
<dbReference type="Proteomes" id="UP000320216">
    <property type="component" value="Chromosome"/>
</dbReference>
<dbReference type="Gene3D" id="3.40.50.720">
    <property type="entry name" value="NAD(P)-binding Rossmann-like Domain"/>
    <property type="match status" value="1"/>
</dbReference>
<proteinExistence type="inferred from homology"/>
<dbReference type="InterPro" id="IPR020904">
    <property type="entry name" value="Sc_DH/Rdtase_CS"/>
</dbReference>
<dbReference type="InterPro" id="IPR002347">
    <property type="entry name" value="SDR_fam"/>
</dbReference>
<evidence type="ECO:0000313" key="4">
    <source>
        <dbReference type="EMBL" id="QDZ15484.1"/>
    </source>
</evidence>
<dbReference type="PRINTS" id="PR00080">
    <property type="entry name" value="SDRFAMILY"/>
</dbReference>
<evidence type="ECO:0000256" key="3">
    <source>
        <dbReference type="RuleBase" id="RU000363"/>
    </source>
</evidence>
<evidence type="ECO:0000313" key="5">
    <source>
        <dbReference type="Proteomes" id="UP000320216"/>
    </source>
</evidence>
<evidence type="ECO:0000256" key="1">
    <source>
        <dbReference type="ARBA" id="ARBA00006484"/>
    </source>
</evidence>
<comment type="similarity">
    <text evidence="1 3">Belongs to the short-chain dehydrogenases/reductases (SDR) family.</text>
</comment>
<dbReference type="CDD" id="cd05233">
    <property type="entry name" value="SDR_c"/>
    <property type="match status" value="1"/>
</dbReference>
<dbReference type="InterPro" id="IPR036291">
    <property type="entry name" value="NAD(P)-bd_dom_sf"/>
</dbReference>
<reference evidence="4 5" key="1">
    <citation type="submission" date="2019-07" db="EMBL/GenBank/DDBJ databases">
        <title>Full genome sequence of Humibacter sp. WJ7-1.</title>
        <authorList>
            <person name="Im W.-T."/>
        </authorList>
    </citation>
    <scope>NUCLEOTIDE SEQUENCE [LARGE SCALE GENOMIC DNA]</scope>
    <source>
        <strain evidence="4 5">WJ7-1</strain>
    </source>
</reference>
<dbReference type="GO" id="GO:0016491">
    <property type="term" value="F:oxidoreductase activity"/>
    <property type="evidence" value="ECO:0007669"/>
    <property type="project" value="UniProtKB-KW"/>
</dbReference>
<dbReference type="OrthoDB" id="286404at2"/>
<dbReference type="PROSITE" id="PS00061">
    <property type="entry name" value="ADH_SHORT"/>
    <property type="match status" value="1"/>
</dbReference>
<keyword evidence="5" id="KW-1185">Reference proteome</keyword>
<dbReference type="FunFam" id="3.40.50.720:FF:000084">
    <property type="entry name" value="Short-chain dehydrogenase reductase"/>
    <property type="match status" value="1"/>
</dbReference>
<dbReference type="PANTHER" id="PTHR43639">
    <property type="entry name" value="OXIDOREDUCTASE, SHORT-CHAIN DEHYDROGENASE/REDUCTASE FAMILY (AFU_ORTHOLOGUE AFUA_5G02870)"/>
    <property type="match status" value="1"/>
</dbReference>
<dbReference type="EMBL" id="CP042305">
    <property type="protein sequence ID" value="QDZ15484.1"/>
    <property type="molecule type" value="Genomic_DNA"/>
</dbReference>
<name>A0A5B8M676_9MICO</name>
<sequence>MTTTNIVGELAGKVALVTGATSGIGRATALKLAEDGAEVLVHGRDAARGARVVQEIGDAGGRARFIAADLGDSAGAIDLAAQAGEVDILVNNAGFSWFGPSEQLDAATLRSLFASNVEAAYLLTAQLAPSMVARGTGSIINVSSMAASIGLAGGAAYSATKAALSSFTKAWAAEYSPKGVRVNAVAPGPIYTGGSSPDRIAALGETTLLGAAAQPEDIADTIAFLASPRAAYITGAVVAVDGGRTAI</sequence>
<keyword evidence="2" id="KW-0560">Oxidoreductase</keyword>
<organism evidence="4 5">
    <name type="scientific">Humibacter ginsenosidimutans</name>
    <dbReference type="NCBI Taxonomy" id="2599293"/>
    <lineage>
        <taxon>Bacteria</taxon>
        <taxon>Bacillati</taxon>
        <taxon>Actinomycetota</taxon>
        <taxon>Actinomycetes</taxon>
        <taxon>Micrococcales</taxon>
        <taxon>Microbacteriaceae</taxon>
        <taxon>Humibacter</taxon>
    </lineage>
</organism>
<dbReference type="RefSeq" id="WP_146321410.1">
    <property type="nucleotide sequence ID" value="NZ_CP042305.1"/>
</dbReference>
<dbReference type="Pfam" id="PF00106">
    <property type="entry name" value="adh_short"/>
    <property type="match status" value="1"/>
</dbReference>
<gene>
    <name evidence="4" type="ORF">FPZ11_12590</name>
</gene>
<accession>A0A5B8M676</accession>